<protein>
    <submittedName>
        <fullName evidence="7">DUF106 domain-containing protein</fullName>
    </submittedName>
</protein>
<dbReference type="InterPro" id="IPR038978">
    <property type="entry name" value="MJ0935"/>
</dbReference>
<accession>A0A3P3RA79</accession>
<dbReference type="OrthoDB" id="84619at2157"/>
<comment type="caution">
    <text evidence="7">The sequence shown here is derived from an EMBL/GenBank/DDBJ whole genome shotgun (WGS) entry which is preliminary data.</text>
</comment>
<dbReference type="EMBL" id="RRCH01000022">
    <property type="protein sequence ID" value="RRJ30381.1"/>
    <property type="molecule type" value="Genomic_DNA"/>
</dbReference>
<comment type="subcellular location">
    <subcellularLocation>
        <location evidence="1">Membrane</location>
        <topology evidence="1">Multi-pass membrane protein</topology>
    </subcellularLocation>
</comment>
<dbReference type="AlphaFoldDB" id="A0A3P3RA79"/>
<evidence type="ECO:0000313" key="8">
    <source>
        <dbReference type="Proteomes" id="UP000282322"/>
    </source>
</evidence>
<organism evidence="7 8">
    <name type="scientific">Halocatena pleomorpha</name>
    <dbReference type="NCBI Taxonomy" id="1785090"/>
    <lineage>
        <taxon>Archaea</taxon>
        <taxon>Methanobacteriati</taxon>
        <taxon>Methanobacteriota</taxon>
        <taxon>Stenosarchaea group</taxon>
        <taxon>Halobacteria</taxon>
        <taxon>Halobacteriales</taxon>
        <taxon>Natronomonadaceae</taxon>
        <taxon>Halocatena</taxon>
    </lineage>
</organism>
<evidence type="ECO:0000256" key="3">
    <source>
        <dbReference type="ARBA" id="ARBA00022989"/>
    </source>
</evidence>
<evidence type="ECO:0000313" key="7">
    <source>
        <dbReference type="EMBL" id="RRJ30381.1"/>
    </source>
</evidence>
<dbReference type="InterPro" id="IPR002809">
    <property type="entry name" value="EMC3/TMCO1"/>
</dbReference>
<gene>
    <name evidence="7" type="ORF">EIK79_10710</name>
</gene>
<dbReference type="PANTHER" id="PTHR42198">
    <property type="entry name" value="INTEGRAL MEMBRANE PROTEIN"/>
    <property type="match status" value="1"/>
</dbReference>
<keyword evidence="3 6" id="KW-1133">Transmembrane helix</keyword>
<evidence type="ECO:0000256" key="1">
    <source>
        <dbReference type="ARBA" id="ARBA00004141"/>
    </source>
</evidence>
<evidence type="ECO:0000256" key="6">
    <source>
        <dbReference type="SAM" id="Phobius"/>
    </source>
</evidence>
<reference evidence="7 8" key="1">
    <citation type="submission" date="2018-11" db="EMBL/GenBank/DDBJ databases">
        <title>Taxonoimc description of Halomarina strain SPP-AMP-1.</title>
        <authorList>
            <person name="Pal Y."/>
            <person name="Srinivasana K."/>
            <person name="Verma A."/>
            <person name="Kumar P."/>
        </authorList>
    </citation>
    <scope>NUCLEOTIDE SEQUENCE [LARGE SCALE GENOMIC DNA]</scope>
    <source>
        <strain evidence="7 8">SPP-AMP-1</strain>
    </source>
</reference>
<feature type="transmembrane region" description="Helical" evidence="6">
    <location>
        <begin position="110"/>
        <end position="128"/>
    </location>
</feature>
<dbReference type="SMART" id="SM01415">
    <property type="entry name" value="DUF106"/>
    <property type="match status" value="1"/>
</dbReference>
<evidence type="ECO:0000256" key="2">
    <source>
        <dbReference type="ARBA" id="ARBA00022692"/>
    </source>
</evidence>
<evidence type="ECO:0000256" key="4">
    <source>
        <dbReference type="ARBA" id="ARBA00023136"/>
    </source>
</evidence>
<dbReference type="Proteomes" id="UP000282322">
    <property type="component" value="Unassembled WGS sequence"/>
</dbReference>
<feature type="transmembrane region" description="Helical" evidence="6">
    <location>
        <begin position="264"/>
        <end position="283"/>
    </location>
</feature>
<feature type="transmembrane region" description="Helical" evidence="6">
    <location>
        <begin position="227"/>
        <end position="244"/>
    </location>
</feature>
<dbReference type="Pfam" id="PF01956">
    <property type="entry name" value="EMC3_TMCO1"/>
    <property type="match status" value="1"/>
</dbReference>
<dbReference type="GO" id="GO:0016020">
    <property type="term" value="C:membrane"/>
    <property type="evidence" value="ECO:0007669"/>
    <property type="project" value="UniProtKB-SubCell"/>
</dbReference>
<keyword evidence="2 6" id="KW-0812">Transmembrane</keyword>
<keyword evidence="8" id="KW-1185">Reference proteome</keyword>
<name>A0A3P3RA79_9EURY</name>
<evidence type="ECO:0000256" key="5">
    <source>
        <dbReference type="SAM" id="MobiDB-lite"/>
    </source>
</evidence>
<feature type="region of interest" description="Disordered" evidence="5">
    <location>
        <begin position="80"/>
        <end position="100"/>
    </location>
</feature>
<keyword evidence="4 6" id="KW-0472">Membrane</keyword>
<feature type="transmembrane region" description="Helical" evidence="6">
    <location>
        <begin position="148"/>
        <end position="166"/>
    </location>
</feature>
<dbReference type="PANTHER" id="PTHR42198:SF1">
    <property type="entry name" value="INTEGRAL MEMBRANE PROTEIN"/>
    <property type="match status" value="1"/>
</dbReference>
<dbReference type="RefSeq" id="WP_124955115.1">
    <property type="nucleotide sequence ID" value="NZ_RRCH01000022.1"/>
</dbReference>
<proteinExistence type="predicted"/>
<sequence length="304" mass="33530">MARAEQKVNDLLAEDSSMSDALSAVLAQADANGGTVEWSDVNGELTSGQWGRIIEKGLLQSANGNGFAVQNPETVRAALNGGAKSGSESESITGQVDDDDESSWTTYDKLAGIGALGLMVGYWFPPVLNTIGSTLHTAIAPLYQFLPFYIIVLLLAVLTGLYSTVLRSKLVDTEKMGEYQQQMRDLQDRQKKARERGDDEALQQLQQEQMEAMGDQLGMFKEQFRPMVWVMLLTIPVFLWLRWMTGAGPLPGTARVIMPFVGEVGWNDTVLIMPAWIMWYMICSFGSTQVIMKGLDLQMTPSTN</sequence>